<dbReference type="SUPFAM" id="SSF52096">
    <property type="entry name" value="ClpP/crotonase"/>
    <property type="match status" value="1"/>
</dbReference>
<dbReference type="Proteomes" id="UP000216020">
    <property type="component" value="Unassembled WGS sequence"/>
</dbReference>
<reference evidence="4" key="1">
    <citation type="submission" date="2017-05" db="EMBL/GenBank/DDBJ databases">
        <title>Complete and WGS of Bordetella genogroups.</title>
        <authorList>
            <person name="Spilker T."/>
            <person name="Lipuma J."/>
        </authorList>
    </citation>
    <scope>NUCLEOTIDE SEQUENCE [LARGE SCALE GENOMIC DNA]</scope>
    <source>
        <strain evidence="4">AU16122</strain>
    </source>
</reference>
<dbReference type="InterPro" id="IPR014748">
    <property type="entry name" value="Enoyl-CoA_hydra_C"/>
</dbReference>
<dbReference type="EMBL" id="NEVM01000005">
    <property type="protein sequence ID" value="OZI31222.1"/>
    <property type="molecule type" value="Genomic_DNA"/>
</dbReference>
<dbReference type="GO" id="GO:0016829">
    <property type="term" value="F:lyase activity"/>
    <property type="evidence" value="ECO:0007669"/>
    <property type="project" value="UniProtKB-KW"/>
</dbReference>
<proteinExistence type="inferred from homology"/>
<dbReference type="Gene3D" id="3.90.226.10">
    <property type="entry name" value="2-enoyl-CoA Hydratase, Chain A, domain 1"/>
    <property type="match status" value="1"/>
</dbReference>
<evidence type="ECO:0000313" key="3">
    <source>
        <dbReference type="EMBL" id="OZI31222.1"/>
    </source>
</evidence>
<evidence type="ECO:0000256" key="1">
    <source>
        <dbReference type="ARBA" id="ARBA00005254"/>
    </source>
</evidence>
<comment type="caution">
    <text evidence="3">The sequence shown here is derived from an EMBL/GenBank/DDBJ whole genome shotgun (WGS) entry which is preliminary data.</text>
</comment>
<organism evidence="3 4">
    <name type="scientific">Bordetella genomosp. 10</name>
    <dbReference type="NCBI Taxonomy" id="1416804"/>
    <lineage>
        <taxon>Bacteria</taxon>
        <taxon>Pseudomonadati</taxon>
        <taxon>Pseudomonadota</taxon>
        <taxon>Betaproteobacteria</taxon>
        <taxon>Burkholderiales</taxon>
        <taxon>Alcaligenaceae</taxon>
        <taxon>Bordetella</taxon>
    </lineage>
</organism>
<dbReference type="PANTHER" id="PTHR11941:SF54">
    <property type="entry name" value="ENOYL-COA HYDRATASE, MITOCHONDRIAL"/>
    <property type="match status" value="1"/>
</dbReference>
<evidence type="ECO:0000313" key="4">
    <source>
        <dbReference type="Proteomes" id="UP000216020"/>
    </source>
</evidence>
<dbReference type="CDD" id="cd06558">
    <property type="entry name" value="crotonase-like"/>
    <property type="match status" value="1"/>
</dbReference>
<accession>A0A261S2R2</accession>
<gene>
    <name evidence="3" type="ORF">CAL29_25170</name>
</gene>
<dbReference type="GO" id="GO:0006635">
    <property type="term" value="P:fatty acid beta-oxidation"/>
    <property type="evidence" value="ECO:0007669"/>
    <property type="project" value="TreeGrafter"/>
</dbReference>
<dbReference type="PANTHER" id="PTHR11941">
    <property type="entry name" value="ENOYL-COA HYDRATASE-RELATED"/>
    <property type="match status" value="1"/>
</dbReference>
<evidence type="ECO:0000256" key="2">
    <source>
        <dbReference type="ARBA" id="ARBA00023239"/>
    </source>
</evidence>
<keyword evidence="2" id="KW-0456">Lyase</keyword>
<dbReference type="RefSeq" id="WP_094855636.1">
    <property type="nucleotide sequence ID" value="NZ_NEVM01000005.1"/>
</dbReference>
<sequence>MSEPIIVERDGAVATVVLNSPEKMNAMNQAMWQGLADAMERLSADDEVRCVVLRGAGGKAFSAGADIEEFPRTRKDKAAARAYGRVTHRAMQAVAGCRHPTLAVIHGACVGGGLELAAVCDMRLCGASSRFGAPINRLGLVMSYGELGGLVALAGPAVALEIVLEGRIFGAEEALGKGLVNRVVEDARLDEEGDAAARRIAAGAPLVARWHKRFVRRLADARPLSEAELDEAYDCFDTEDFGIGYRAFLAKARPAFVGR</sequence>
<dbReference type="InterPro" id="IPR001753">
    <property type="entry name" value="Enoyl-CoA_hydra/iso"/>
</dbReference>
<keyword evidence="4" id="KW-1185">Reference proteome</keyword>
<dbReference type="OrthoDB" id="9148881at2"/>
<dbReference type="Pfam" id="PF00378">
    <property type="entry name" value="ECH_1"/>
    <property type="match status" value="1"/>
</dbReference>
<protein>
    <submittedName>
        <fullName evidence="3">Enoyl-CoA hydratase</fullName>
    </submittedName>
</protein>
<dbReference type="Gene3D" id="1.10.12.10">
    <property type="entry name" value="Lyase 2-enoyl-coa Hydratase, Chain A, domain 2"/>
    <property type="match status" value="1"/>
</dbReference>
<name>A0A261S2R2_9BORD</name>
<dbReference type="AlphaFoldDB" id="A0A261S2R2"/>
<comment type="similarity">
    <text evidence="1">Belongs to the enoyl-CoA hydratase/isomerase family.</text>
</comment>
<dbReference type="InterPro" id="IPR029045">
    <property type="entry name" value="ClpP/crotonase-like_dom_sf"/>
</dbReference>